<accession>A0AAD2PVL1</accession>
<dbReference type="Proteomes" id="UP001295423">
    <property type="component" value="Unassembled WGS sequence"/>
</dbReference>
<comment type="caution">
    <text evidence="1">The sequence shown here is derived from an EMBL/GenBank/DDBJ whole genome shotgun (WGS) entry which is preliminary data.</text>
</comment>
<protein>
    <submittedName>
        <fullName evidence="1">Uncharacterized protein</fullName>
    </submittedName>
</protein>
<gene>
    <name evidence="1" type="ORF">CYCCA115_LOCUS15953</name>
</gene>
<proteinExistence type="predicted"/>
<name>A0AAD2PVL1_9STRA</name>
<reference evidence="1" key="1">
    <citation type="submission" date="2023-08" db="EMBL/GenBank/DDBJ databases">
        <authorList>
            <person name="Audoor S."/>
            <person name="Bilcke G."/>
        </authorList>
    </citation>
    <scope>NUCLEOTIDE SEQUENCE</scope>
</reference>
<sequence length="66" mass="7665">MSVIFCRFHDDIKSIWILNGDNKEAPKKGDKGWCVKLALTAEKDDIIKATLKLKLFEKESRRSQTR</sequence>
<evidence type="ECO:0000313" key="1">
    <source>
        <dbReference type="EMBL" id="CAJ1955851.1"/>
    </source>
</evidence>
<keyword evidence="2" id="KW-1185">Reference proteome</keyword>
<organism evidence="1 2">
    <name type="scientific">Cylindrotheca closterium</name>
    <dbReference type="NCBI Taxonomy" id="2856"/>
    <lineage>
        <taxon>Eukaryota</taxon>
        <taxon>Sar</taxon>
        <taxon>Stramenopiles</taxon>
        <taxon>Ochrophyta</taxon>
        <taxon>Bacillariophyta</taxon>
        <taxon>Bacillariophyceae</taxon>
        <taxon>Bacillariophycidae</taxon>
        <taxon>Bacillariales</taxon>
        <taxon>Bacillariaceae</taxon>
        <taxon>Cylindrotheca</taxon>
    </lineage>
</organism>
<dbReference type="AlphaFoldDB" id="A0AAD2PVL1"/>
<dbReference type="EMBL" id="CAKOGP040001899">
    <property type="protein sequence ID" value="CAJ1955851.1"/>
    <property type="molecule type" value="Genomic_DNA"/>
</dbReference>
<evidence type="ECO:0000313" key="2">
    <source>
        <dbReference type="Proteomes" id="UP001295423"/>
    </source>
</evidence>